<keyword evidence="1" id="KW-0732">Signal</keyword>
<dbReference type="OrthoDB" id="3026160at2759"/>
<feature type="chain" id="PRO_5002160954" evidence="1">
    <location>
        <begin position="24"/>
        <end position="97"/>
    </location>
</feature>
<evidence type="ECO:0000313" key="3">
    <source>
        <dbReference type="Proteomes" id="UP000054166"/>
    </source>
</evidence>
<keyword evidence="3" id="KW-1185">Reference proteome</keyword>
<dbReference type="HOGENOM" id="CLU_2347490_0_0_1"/>
<proteinExistence type="predicted"/>
<gene>
    <name evidence="2" type="ORF">PILCRDRAFT_14645</name>
</gene>
<evidence type="ECO:0000313" key="2">
    <source>
        <dbReference type="EMBL" id="KIM74203.1"/>
    </source>
</evidence>
<dbReference type="InParanoid" id="A0A0C3AK25"/>
<feature type="signal peptide" evidence="1">
    <location>
        <begin position="1"/>
        <end position="23"/>
    </location>
</feature>
<reference evidence="3" key="2">
    <citation type="submission" date="2015-01" db="EMBL/GenBank/DDBJ databases">
        <title>Evolutionary Origins and Diversification of the Mycorrhizal Mutualists.</title>
        <authorList>
            <consortium name="DOE Joint Genome Institute"/>
            <consortium name="Mycorrhizal Genomics Consortium"/>
            <person name="Kohler A."/>
            <person name="Kuo A."/>
            <person name="Nagy L.G."/>
            <person name="Floudas D."/>
            <person name="Copeland A."/>
            <person name="Barry K.W."/>
            <person name="Cichocki N."/>
            <person name="Veneault-Fourrey C."/>
            <person name="LaButti K."/>
            <person name="Lindquist E.A."/>
            <person name="Lipzen A."/>
            <person name="Lundell T."/>
            <person name="Morin E."/>
            <person name="Murat C."/>
            <person name="Riley R."/>
            <person name="Ohm R."/>
            <person name="Sun H."/>
            <person name="Tunlid A."/>
            <person name="Henrissat B."/>
            <person name="Grigoriev I.V."/>
            <person name="Hibbett D.S."/>
            <person name="Martin F."/>
        </authorList>
    </citation>
    <scope>NUCLEOTIDE SEQUENCE [LARGE SCALE GENOMIC DNA]</scope>
    <source>
        <strain evidence="3">F 1598</strain>
    </source>
</reference>
<sequence length="97" mass="10727">MEINLVLLPLHTICLAYIKLCCSIDIALQTQVVDAIHLNVSKQDCLQFFTTIEQHVDVIPIKEQVTIESSIHDMLNAIDDISHASADPPEAHAILIA</sequence>
<protein>
    <submittedName>
        <fullName evidence="2">Uncharacterized protein</fullName>
    </submittedName>
</protein>
<name>A0A0C3AK25_PILCF</name>
<evidence type="ECO:0000256" key="1">
    <source>
        <dbReference type="SAM" id="SignalP"/>
    </source>
</evidence>
<dbReference type="Proteomes" id="UP000054166">
    <property type="component" value="Unassembled WGS sequence"/>
</dbReference>
<dbReference type="AlphaFoldDB" id="A0A0C3AK25"/>
<reference evidence="2 3" key="1">
    <citation type="submission" date="2014-04" db="EMBL/GenBank/DDBJ databases">
        <authorList>
            <consortium name="DOE Joint Genome Institute"/>
            <person name="Kuo A."/>
            <person name="Tarkka M."/>
            <person name="Buscot F."/>
            <person name="Kohler A."/>
            <person name="Nagy L.G."/>
            <person name="Floudas D."/>
            <person name="Copeland A."/>
            <person name="Barry K.W."/>
            <person name="Cichocki N."/>
            <person name="Veneault-Fourrey C."/>
            <person name="LaButti K."/>
            <person name="Lindquist E.A."/>
            <person name="Lipzen A."/>
            <person name="Lundell T."/>
            <person name="Morin E."/>
            <person name="Murat C."/>
            <person name="Sun H."/>
            <person name="Tunlid A."/>
            <person name="Henrissat B."/>
            <person name="Grigoriev I.V."/>
            <person name="Hibbett D.S."/>
            <person name="Martin F."/>
            <person name="Nordberg H.P."/>
            <person name="Cantor M.N."/>
            <person name="Hua S.X."/>
        </authorList>
    </citation>
    <scope>NUCLEOTIDE SEQUENCE [LARGE SCALE GENOMIC DNA]</scope>
    <source>
        <strain evidence="2 3">F 1598</strain>
    </source>
</reference>
<organism evidence="2 3">
    <name type="scientific">Piloderma croceum (strain F 1598)</name>
    <dbReference type="NCBI Taxonomy" id="765440"/>
    <lineage>
        <taxon>Eukaryota</taxon>
        <taxon>Fungi</taxon>
        <taxon>Dikarya</taxon>
        <taxon>Basidiomycota</taxon>
        <taxon>Agaricomycotina</taxon>
        <taxon>Agaricomycetes</taxon>
        <taxon>Agaricomycetidae</taxon>
        <taxon>Atheliales</taxon>
        <taxon>Atheliaceae</taxon>
        <taxon>Piloderma</taxon>
    </lineage>
</organism>
<accession>A0A0C3AK25</accession>
<dbReference type="EMBL" id="KN833065">
    <property type="protein sequence ID" value="KIM74203.1"/>
    <property type="molecule type" value="Genomic_DNA"/>
</dbReference>